<evidence type="ECO:0000259" key="1">
    <source>
        <dbReference type="Pfam" id="PF06985"/>
    </source>
</evidence>
<gene>
    <name evidence="2" type="ORF">QQX98_010698</name>
</gene>
<feature type="domain" description="Heterokaryon incompatibility" evidence="1">
    <location>
        <begin position="47"/>
        <end position="141"/>
    </location>
</feature>
<accession>A0ABR1GP46</accession>
<dbReference type="EMBL" id="JAZAVJ010000242">
    <property type="protein sequence ID" value="KAK7403520.1"/>
    <property type="molecule type" value="Genomic_DNA"/>
</dbReference>
<dbReference type="PANTHER" id="PTHR33112">
    <property type="entry name" value="DOMAIN PROTEIN, PUTATIVE-RELATED"/>
    <property type="match status" value="1"/>
</dbReference>
<name>A0ABR1GP46_9HYPO</name>
<sequence>MSHFYEALDWIDTVILSLEYSDSAYSRAGRRENPMGLVDGHSEDVNFLALSYVWGPSSGQTGAKDHDHIGQTEVVVEDAMSATIALGYTYLWVDRHCITVEDENVQQQQLLNMMAVYENSEVTIVVAAGKGFTFGIPGVSRARIPQPYTRIRGHILTATLSMHGY</sequence>
<dbReference type="Pfam" id="PF06985">
    <property type="entry name" value="HET"/>
    <property type="match status" value="1"/>
</dbReference>
<evidence type="ECO:0000313" key="3">
    <source>
        <dbReference type="Proteomes" id="UP001498476"/>
    </source>
</evidence>
<evidence type="ECO:0000313" key="2">
    <source>
        <dbReference type="EMBL" id="KAK7403520.1"/>
    </source>
</evidence>
<dbReference type="PANTHER" id="PTHR33112:SF1">
    <property type="entry name" value="HETEROKARYON INCOMPATIBILITY DOMAIN-CONTAINING PROTEIN"/>
    <property type="match status" value="1"/>
</dbReference>
<protein>
    <recommendedName>
        <fullName evidence="1">Heterokaryon incompatibility domain-containing protein</fullName>
    </recommendedName>
</protein>
<comment type="caution">
    <text evidence="2">The sequence shown here is derived from an EMBL/GenBank/DDBJ whole genome shotgun (WGS) entry which is preliminary data.</text>
</comment>
<proteinExistence type="predicted"/>
<dbReference type="Proteomes" id="UP001498476">
    <property type="component" value="Unassembled WGS sequence"/>
</dbReference>
<keyword evidence="3" id="KW-1185">Reference proteome</keyword>
<dbReference type="InterPro" id="IPR010730">
    <property type="entry name" value="HET"/>
</dbReference>
<organism evidence="2 3">
    <name type="scientific">Neonectria punicea</name>
    <dbReference type="NCBI Taxonomy" id="979145"/>
    <lineage>
        <taxon>Eukaryota</taxon>
        <taxon>Fungi</taxon>
        <taxon>Dikarya</taxon>
        <taxon>Ascomycota</taxon>
        <taxon>Pezizomycotina</taxon>
        <taxon>Sordariomycetes</taxon>
        <taxon>Hypocreomycetidae</taxon>
        <taxon>Hypocreales</taxon>
        <taxon>Nectriaceae</taxon>
        <taxon>Neonectria</taxon>
    </lineage>
</organism>
<reference evidence="2 3" key="1">
    <citation type="journal article" date="2025" name="Microbiol. Resour. Announc.">
        <title>Draft genome sequences for Neonectria magnoliae and Neonectria punicea, canker pathogens of Liriodendron tulipifera and Acer saccharum in West Virginia.</title>
        <authorList>
            <person name="Petronek H.M."/>
            <person name="Kasson M.T."/>
            <person name="Metheny A.M."/>
            <person name="Stauder C.M."/>
            <person name="Lovett B."/>
            <person name="Lynch S.C."/>
            <person name="Garnas J.R."/>
            <person name="Kasson L.R."/>
            <person name="Stajich J.E."/>
        </authorList>
    </citation>
    <scope>NUCLEOTIDE SEQUENCE [LARGE SCALE GENOMIC DNA]</scope>
    <source>
        <strain evidence="2 3">NRRL 64653</strain>
    </source>
</reference>